<gene>
    <name evidence="3" type="ORF">SAMN05216214_109131</name>
</gene>
<dbReference type="GO" id="GO:0008081">
    <property type="term" value="F:phosphoric diester hydrolase activity"/>
    <property type="evidence" value="ECO:0007669"/>
    <property type="project" value="InterPro"/>
</dbReference>
<evidence type="ECO:0000313" key="3">
    <source>
        <dbReference type="EMBL" id="SEL22248.1"/>
    </source>
</evidence>
<dbReference type="Pfam" id="PF13653">
    <property type="entry name" value="GDPD_2"/>
    <property type="match status" value="1"/>
</dbReference>
<accession>A0A1H7NGX8</accession>
<name>A0A1H7NGX8_9GAMM</name>
<evidence type="ECO:0000313" key="4">
    <source>
        <dbReference type="Proteomes" id="UP000185766"/>
    </source>
</evidence>
<keyword evidence="4" id="KW-1185">Reference proteome</keyword>
<dbReference type="SUPFAM" id="SSF51695">
    <property type="entry name" value="PLC-like phosphodiesterases"/>
    <property type="match status" value="1"/>
</dbReference>
<dbReference type="PROSITE" id="PS51704">
    <property type="entry name" value="GP_PDE"/>
    <property type="match status" value="1"/>
</dbReference>
<evidence type="ECO:0000256" key="1">
    <source>
        <dbReference type="SAM" id="SignalP"/>
    </source>
</evidence>
<organism evidence="3 4">
    <name type="scientific">Atopomonas hussainii</name>
    <dbReference type="NCBI Taxonomy" id="1429083"/>
    <lineage>
        <taxon>Bacteria</taxon>
        <taxon>Pseudomonadati</taxon>
        <taxon>Pseudomonadota</taxon>
        <taxon>Gammaproteobacteria</taxon>
        <taxon>Pseudomonadales</taxon>
        <taxon>Pseudomonadaceae</taxon>
        <taxon>Atopomonas</taxon>
    </lineage>
</organism>
<dbReference type="RefSeq" id="WP_074868069.1">
    <property type="nucleotide sequence ID" value="NZ_FOAS01000009.1"/>
</dbReference>
<feature type="chain" id="PRO_5010289306" evidence="1">
    <location>
        <begin position="26"/>
        <end position="434"/>
    </location>
</feature>
<reference evidence="3 4" key="1">
    <citation type="submission" date="2016-10" db="EMBL/GenBank/DDBJ databases">
        <authorList>
            <person name="de Groot N.N."/>
        </authorList>
    </citation>
    <scope>NUCLEOTIDE SEQUENCE [LARGE SCALE GENOMIC DNA]</scope>
    <source>
        <strain evidence="3 4">JCM 19513</strain>
    </source>
</reference>
<dbReference type="InterPro" id="IPR030395">
    <property type="entry name" value="GP_PDE_dom"/>
</dbReference>
<dbReference type="GO" id="GO:0006629">
    <property type="term" value="P:lipid metabolic process"/>
    <property type="evidence" value="ECO:0007669"/>
    <property type="project" value="InterPro"/>
</dbReference>
<feature type="domain" description="GP-PDE" evidence="2">
    <location>
        <begin position="119"/>
        <end position="406"/>
    </location>
</feature>
<keyword evidence="1" id="KW-0732">Signal</keyword>
<evidence type="ECO:0000259" key="2">
    <source>
        <dbReference type="PROSITE" id="PS51704"/>
    </source>
</evidence>
<proteinExistence type="predicted"/>
<dbReference type="AlphaFoldDB" id="A0A1H7NGX8"/>
<dbReference type="EMBL" id="FOAS01000009">
    <property type="protein sequence ID" value="SEL22248.1"/>
    <property type="molecule type" value="Genomic_DNA"/>
</dbReference>
<sequence>MQRRHLLQWFAASPVLSALALPAQAASVRPALTSWLPEQGQSHAIGRLSRSISPEWIKNWTHDRGTPAGSFLRTAAVDLPQGRYGVVFQLWHKSAPGQLLGELRAWQGGSLLARQPLYAEDIADKHAGGYQRALLEVTLHGDSRGVEFELYFAAQADLWTGMVSVTPLDSPRPFYNIAHRCSTQAKVRESVAAGANAIECDLTPKELGDDVGFYVYHIGDLAYTHYRDFDAYLQQLKQLLDSGALAMVMLDCKQDKAIAPATYAKRLVERLLAVGIAPQQVVMSVPGNTAAAFYATLAAGEAPLYPCVFDSYLEDYGDLTPASWVQQVEATGATFIGVGAVVYDIFKPMPHWMPWLQALTSRRDALGQIRKSFFWTVDRPQSMRNALDAGVDAIITNKPGCLAQVLKEAPYAQILRLATGQDDLTARHGDAPLR</sequence>
<dbReference type="Gene3D" id="3.20.20.190">
    <property type="entry name" value="Phosphatidylinositol (PI) phosphodiesterase"/>
    <property type="match status" value="1"/>
</dbReference>
<dbReference type="Proteomes" id="UP000185766">
    <property type="component" value="Unassembled WGS sequence"/>
</dbReference>
<dbReference type="InterPro" id="IPR017946">
    <property type="entry name" value="PLC-like_Pdiesterase_TIM-brl"/>
</dbReference>
<protein>
    <submittedName>
        <fullName evidence="3">Glycerophosphoryl diester phosphodiesterase</fullName>
    </submittedName>
</protein>
<feature type="signal peptide" evidence="1">
    <location>
        <begin position="1"/>
        <end position="25"/>
    </location>
</feature>